<dbReference type="EMBL" id="JBICCN010000420">
    <property type="protein sequence ID" value="KAL3069994.1"/>
    <property type="molecule type" value="Genomic_DNA"/>
</dbReference>
<gene>
    <name evidence="2" type="ORF">niasHS_017283</name>
</gene>
<dbReference type="InterPro" id="IPR050951">
    <property type="entry name" value="Retrovirus_Pol_polyprotein"/>
</dbReference>
<dbReference type="AlphaFoldDB" id="A0ABD2HQ71"/>
<keyword evidence="3" id="KW-1185">Reference proteome</keyword>
<proteinExistence type="predicted"/>
<dbReference type="Gene3D" id="2.30.30.140">
    <property type="match status" value="1"/>
</dbReference>
<evidence type="ECO:0000313" key="3">
    <source>
        <dbReference type="Proteomes" id="UP001620645"/>
    </source>
</evidence>
<accession>A0ABD2HQ71</accession>
<organism evidence="2 3">
    <name type="scientific">Heterodera schachtii</name>
    <name type="common">Sugarbeet cyst nematode worm</name>
    <name type="synonym">Tylenchus schachtii</name>
    <dbReference type="NCBI Taxonomy" id="97005"/>
    <lineage>
        <taxon>Eukaryota</taxon>
        <taxon>Metazoa</taxon>
        <taxon>Ecdysozoa</taxon>
        <taxon>Nematoda</taxon>
        <taxon>Chromadorea</taxon>
        <taxon>Rhabditida</taxon>
        <taxon>Tylenchina</taxon>
        <taxon>Tylenchomorpha</taxon>
        <taxon>Tylenchoidea</taxon>
        <taxon>Heteroderidae</taxon>
        <taxon>Heteroderinae</taxon>
        <taxon>Heterodera</taxon>
    </lineage>
</organism>
<dbReference type="Proteomes" id="UP001620645">
    <property type="component" value="Unassembled WGS sequence"/>
</dbReference>
<evidence type="ECO:0000256" key="1">
    <source>
        <dbReference type="SAM" id="MobiDB-lite"/>
    </source>
</evidence>
<reference evidence="2 3" key="1">
    <citation type="submission" date="2024-10" db="EMBL/GenBank/DDBJ databases">
        <authorList>
            <person name="Kim D."/>
        </authorList>
    </citation>
    <scope>NUCLEOTIDE SEQUENCE [LARGE SCALE GENOMIC DNA]</scope>
    <source>
        <strain evidence="2">Taebaek</strain>
    </source>
</reference>
<evidence type="ECO:0000313" key="2">
    <source>
        <dbReference type="EMBL" id="KAL3069994.1"/>
    </source>
</evidence>
<comment type="caution">
    <text evidence="2">The sequence shown here is derived from an EMBL/GenBank/DDBJ whole genome shotgun (WGS) entry which is preliminary data.</text>
</comment>
<dbReference type="PANTHER" id="PTHR37984">
    <property type="entry name" value="PROTEIN CBG26694"/>
    <property type="match status" value="1"/>
</dbReference>
<feature type="region of interest" description="Disordered" evidence="1">
    <location>
        <begin position="147"/>
        <end position="195"/>
    </location>
</feature>
<sequence length="195" mass="22129">MPNQEIIETFLITYRTTPNDSLPNSVSPAEMLLGRKPRTTLDLLKPPPFRPMIRDLAMEGKFNKRFGTKERRFGIGDKVFARHRLSENWRPGVIKGCSGVIFEVKFMDGSKSRFHANQLRNQQNSNNGDEALAILNDAFALPLPPAQANEVPRAAPPADQQEGNGLEVRSPLIADRNQRRYPHRQRRAPDRYSPS</sequence>
<protein>
    <submittedName>
        <fullName evidence="2">Uncharacterized protein</fullName>
    </submittedName>
</protein>
<dbReference type="PANTHER" id="PTHR37984:SF5">
    <property type="entry name" value="PROTEIN NYNRIN-LIKE"/>
    <property type="match status" value="1"/>
</dbReference>
<name>A0ABD2HQ71_HETSC</name>